<name>A0ABN2WFM5_9ACTN</name>
<dbReference type="InterPro" id="IPR023401">
    <property type="entry name" value="ODC_N"/>
</dbReference>
<accession>A0ABN2WFM5</accession>
<evidence type="ECO:0000313" key="1">
    <source>
        <dbReference type="EMBL" id="GAA2091348.1"/>
    </source>
</evidence>
<keyword evidence="2" id="KW-1185">Reference proteome</keyword>
<dbReference type="EMBL" id="BAAANS010000008">
    <property type="protein sequence ID" value="GAA2091348.1"/>
    <property type="molecule type" value="Genomic_DNA"/>
</dbReference>
<protein>
    <submittedName>
        <fullName evidence="1">Ornithine cyclodeaminase family protein</fullName>
    </submittedName>
</protein>
<organism evidence="1 2">
    <name type="scientific">Kitasatospora saccharophila</name>
    <dbReference type="NCBI Taxonomy" id="407973"/>
    <lineage>
        <taxon>Bacteria</taxon>
        <taxon>Bacillati</taxon>
        <taxon>Actinomycetota</taxon>
        <taxon>Actinomycetes</taxon>
        <taxon>Kitasatosporales</taxon>
        <taxon>Streptomycetaceae</taxon>
        <taxon>Kitasatospora</taxon>
    </lineage>
</organism>
<dbReference type="Gene3D" id="3.30.1780.10">
    <property type="entry name" value="ornithine cyclodeaminase, domain 1"/>
    <property type="match status" value="1"/>
</dbReference>
<dbReference type="RefSeq" id="WP_344551168.1">
    <property type="nucleotide sequence ID" value="NZ_BAAANS010000008.1"/>
</dbReference>
<proteinExistence type="predicted"/>
<dbReference type="SUPFAM" id="SSF51735">
    <property type="entry name" value="NAD(P)-binding Rossmann-fold domains"/>
    <property type="match status" value="1"/>
</dbReference>
<dbReference type="Gene3D" id="3.40.50.720">
    <property type="entry name" value="NAD(P)-binding Rossmann-like Domain"/>
    <property type="match status" value="1"/>
</dbReference>
<dbReference type="InterPro" id="IPR036291">
    <property type="entry name" value="NAD(P)-bd_dom_sf"/>
</dbReference>
<dbReference type="PANTHER" id="PTHR13812">
    <property type="entry name" value="KETIMINE REDUCTASE MU-CRYSTALLIN"/>
    <property type="match status" value="1"/>
</dbReference>
<gene>
    <name evidence="1" type="ORF">GCM10009759_15870</name>
</gene>
<evidence type="ECO:0000313" key="2">
    <source>
        <dbReference type="Proteomes" id="UP001500897"/>
    </source>
</evidence>
<dbReference type="PANTHER" id="PTHR13812:SF19">
    <property type="entry name" value="KETIMINE REDUCTASE MU-CRYSTALLIN"/>
    <property type="match status" value="1"/>
</dbReference>
<dbReference type="Pfam" id="PF02423">
    <property type="entry name" value="OCD_Mu_crystall"/>
    <property type="match status" value="1"/>
</dbReference>
<sequence>MSQESLLFLNRPAVLACLEKFDPVEVVAEVLRDQAAGRTEIPTEGYLPWRNGNGAYSRAIAMLGALHRETSSVYGMKLINAAVDNPSRGIERAGGLSFAFNPETARPELIAEAGYLSAIRTAAYTMVSLRELGPEQWDGLTLIGTGALARAHLDLLVRNFPEVRRVTVFDLSAERSAQLVAWAAGQHPQLTVAVAASAAEAVSASPVTVTLTTSDDPYVPASWIRPGSFLAHVSLGDLTEEVFLGAEAVFGDDLDLIEENPRRILGRLLQEGRVTRPGTAAAPATGPGRTVDGTLGQVLLGLVPAVRPSTGYVVSNPFGMSILDVGMIDAVRRTAVELGVGQRLDLL</sequence>
<dbReference type="Proteomes" id="UP001500897">
    <property type="component" value="Unassembled WGS sequence"/>
</dbReference>
<comment type="caution">
    <text evidence="1">The sequence shown here is derived from an EMBL/GenBank/DDBJ whole genome shotgun (WGS) entry which is preliminary data.</text>
</comment>
<dbReference type="InterPro" id="IPR003462">
    <property type="entry name" value="ODC_Mu_crystall"/>
</dbReference>
<reference evidence="1 2" key="1">
    <citation type="journal article" date="2019" name="Int. J. Syst. Evol. Microbiol.">
        <title>The Global Catalogue of Microorganisms (GCM) 10K type strain sequencing project: providing services to taxonomists for standard genome sequencing and annotation.</title>
        <authorList>
            <consortium name="The Broad Institute Genomics Platform"/>
            <consortium name="The Broad Institute Genome Sequencing Center for Infectious Disease"/>
            <person name="Wu L."/>
            <person name="Ma J."/>
        </authorList>
    </citation>
    <scope>NUCLEOTIDE SEQUENCE [LARGE SCALE GENOMIC DNA]</scope>
    <source>
        <strain evidence="1 2">JCM 14559</strain>
    </source>
</reference>
<dbReference type="PIRSF" id="PIRSF001439">
    <property type="entry name" value="CryM"/>
    <property type="match status" value="1"/>
</dbReference>